<evidence type="ECO:0000313" key="1">
    <source>
        <dbReference type="Proteomes" id="UP000095287"/>
    </source>
</evidence>
<sequence length="100" mass="11820">MEHWSLEGCATSPKPAHSLLVIDQDSESKEVYMKIRDQWERSTYLWFCKSRAHNSESTSYLFIFKCLSRIARNSLGPNEYRSLRNKRAECSGSNMIRLRW</sequence>
<proteinExistence type="predicted"/>
<accession>A0A1I7ZBB3</accession>
<name>A0A1I7ZBB3_9BILA</name>
<dbReference type="Proteomes" id="UP000095287">
    <property type="component" value="Unplaced"/>
</dbReference>
<keyword evidence="1" id="KW-1185">Reference proteome</keyword>
<protein>
    <submittedName>
        <fullName evidence="2">Ovule protein</fullName>
    </submittedName>
</protein>
<reference evidence="2" key="1">
    <citation type="submission" date="2016-11" db="UniProtKB">
        <authorList>
            <consortium name="WormBaseParasite"/>
        </authorList>
    </citation>
    <scope>IDENTIFICATION</scope>
</reference>
<dbReference type="WBParaSite" id="L893_g24683.t1">
    <property type="protein sequence ID" value="L893_g24683.t1"/>
    <property type="gene ID" value="L893_g24683"/>
</dbReference>
<dbReference type="AlphaFoldDB" id="A0A1I7ZBB3"/>
<organism evidence="1 2">
    <name type="scientific">Steinernema glaseri</name>
    <dbReference type="NCBI Taxonomy" id="37863"/>
    <lineage>
        <taxon>Eukaryota</taxon>
        <taxon>Metazoa</taxon>
        <taxon>Ecdysozoa</taxon>
        <taxon>Nematoda</taxon>
        <taxon>Chromadorea</taxon>
        <taxon>Rhabditida</taxon>
        <taxon>Tylenchina</taxon>
        <taxon>Panagrolaimomorpha</taxon>
        <taxon>Strongyloidoidea</taxon>
        <taxon>Steinernematidae</taxon>
        <taxon>Steinernema</taxon>
    </lineage>
</organism>
<evidence type="ECO:0000313" key="2">
    <source>
        <dbReference type="WBParaSite" id="L893_g24683.t1"/>
    </source>
</evidence>